<dbReference type="SUPFAM" id="SSF53335">
    <property type="entry name" value="S-adenosyl-L-methionine-dependent methyltransferases"/>
    <property type="match status" value="1"/>
</dbReference>
<feature type="transmembrane region" description="Helical" evidence="1">
    <location>
        <begin position="12"/>
        <end position="29"/>
    </location>
</feature>
<keyword evidence="3" id="KW-0808">Transferase</keyword>
<keyword evidence="4" id="KW-1185">Reference proteome</keyword>
<feature type="domain" description="Methyltransferase type 11" evidence="2">
    <location>
        <begin position="103"/>
        <end position="184"/>
    </location>
</feature>
<evidence type="ECO:0000259" key="2">
    <source>
        <dbReference type="Pfam" id="PF08241"/>
    </source>
</evidence>
<gene>
    <name evidence="3" type="ORF">POM88_012308</name>
</gene>
<dbReference type="InterPro" id="IPR029063">
    <property type="entry name" value="SAM-dependent_MTases_sf"/>
</dbReference>
<organism evidence="3 4">
    <name type="scientific">Heracleum sosnowskyi</name>
    <dbReference type="NCBI Taxonomy" id="360622"/>
    <lineage>
        <taxon>Eukaryota</taxon>
        <taxon>Viridiplantae</taxon>
        <taxon>Streptophyta</taxon>
        <taxon>Embryophyta</taxon>
        <taxon>Tracheophyta</taxon>
        <taxon>Spermatophyta</taxon>
        <taxon>Magnoliopsida</taxon>
        <taxon>eudicotyledons</taxon>
        <taxon>Gunneridae</taxon>
        <taxon>Pentapetalae</taxon>
        <taxon>asterids</taxon>
        <taxon>campanulids</taxon>
        <taxon>Apiales</taxon>
        <taxon>Apiaceae</taxon>
        <taxon>Apioideae</taxon>
        <taxon>apioid superclade</taxon>
        <taxon>Tordylieae</taxon>
        <taxon>Tordyliinae</taxon>
        <taxon>Heracleum</taxon>
    </lineage>
</organism>
<dbReference type="GO" id="GO:0032259">
    <property type="term" value="P:methylation"/>
    <property type="evidence" value="ECO:0007669"/>
    <property type="project" value="UniProtKB-KW"/>
</dbReference>
<dbReference type="AlphaFoldDB" id="A0AAD8IZN2"/>
<evidence type="ECO:0000256" key="1">
    <source>
        <dbReference type="SAM" id="Phobius"/>
    </source>
</evidence>
<dbReference type="PANTHER" id="PTHR45085:SF3">
    <property type="entry name" value="S-ADENOSYL-L-METHIONINE-DEPENDENT METHYLTRANSFERASES SUPERFAMILY PROTEIN"/>
    <property type="match status" value="1"/>
</dbReference>
<evidence type="ECO:0000313" key="3">
    <source>
        <dbReference type="EMBL" id="KAK1393252.1"/>
    </source>
</evidence>
<dbReference type="Pfam" id="PF08241">
    <property type="entry name" value="Methyltransf_11"/>
    <property type="match status" value="1"/>
</dbReference>
<dbReference type="EMBL" id="JAUIZM010000003">
    <property type="protein sequence ID" value="KAK1393252.1"/>
    <property type="molecule type" value="Genomic_DNA"/>
</dbReference>
<evidence type="ECO:0000313" key="4">
    <source>
        <dbReference type="Proteomes" id="UP001237642"/>
    </source>
</evidence>
<dbReference type="GO" id="GO:0009820">
    <property type="term" value="P:alkaloid metabolic process"/>
    <property type="evidence" value="ECO:0007669"/>
    <property type="project" value="UniProtKB-KW"/>
</dbReference>
<dbReference type="PANTHER" id="PTHR45085">
    <property type="entry name" value="F21J9.14"/>
    <property type="match status" value="1"/>
</dbReference>
<keyword evidence="1" id="KW-0812">Transmembrane</keyword>
<reference evidence="3" key="2">
    <citation type="submission" date="2023-05" db="EMBL/GenBank/DDBJ databases">
        <authorList>
            <person name="Schelkunov M.I."/>
        </authorList>
    </citation>
    <scope>NUCLEOTIDE SEQUENCE</scope>
    <source>
        <strain evidence="3">Hsosn_3</strain>
        <tissue evidence="3">Leaf</tissue>
    </source>
</reference>
<keyword evidence="3" id="KW-0489">Methyltransferase</keyword>
<comment type="caution">
    <text evidence="3">The sequence shown here is derived from an EMBL/GenBank/DDBJ whole genome shotgun (WGS) entry which is preliminary data.</text>
</comment>
<dbReference type="InterPro" id="IPR013216">
    <property type="entry name" value="Methyltransf_11"/>
</dbReference>
<keyword evidence="1" id="KW-0472">Membrane</keyword>
<proteinExistence type="predicted"/>
<dbReference type="Gene3D" id="3.40.50.150">
    <property type="entry name" value="Vaccinia Virus protein VP39"/>
    <property type="match status" value="1"/>
</dbReference>
<dbReference type="Proteomes" id="UP001237642">
    <property type="component" value="Unassembled WGS sequence"/>
</dbReference>
<sequence length="215" mass="23688">MEKQIQSLLNKVSFLAIITATLTLILLFIRTPESCFNPNTLLKPHQKFPKSSCDASHRTLTSPEKQSRRIWATKAWKNGVVSLVTTFLHLRDLKYFHNNSHVLCVSAGAGHCVVAFREVGVSEITAVEIVESVPLVSRADPHNLPFFDGVFDLGFSGVFDLALFPGRYAEEMERVVKVGGVCVVAVEECGEKVVKEVGKLMLLVRNVFASELGGS</sequence>
<reference evidence="3" key="1">
    <citation type="submission" date="2023-02" db="EMBL/GenBank/DDBJ databases">
        <title>Genome of toxic invasive species Heracleum sosnowskyi carries increased number of genes despite the absence of recent whole-genome duplications.</title>
        <authorList>
            <person name="Schelkunov M."/>
            <person name="Shtratnikova V."/>
            <person name="Makarenko M."/>
            <person name="Klepikova A."/>
            <person name="Omelchenko D."/>
            <person name="Novikova G."/>
            <person name="Obukhova E."/>
            <person name="Bogdanov V."/>
            <person name="Penin A."/>
            <person name="Logacheva M."/>
        </authorList>
    </citation>
    <scope>NUCLEOTIDE SEQUENCE</scope>
    <source>
        <strain evidence="3">Hsosn_3</strain>
        <tissue evidence="3">Leaf</tissue>
    </source>
</reference>
<protein>
    <submittedName>
        <fullName evidence="3">S-adenosyl-L-methionine-dependent methyltransferase-like protein</fullName>
    </submittedName>
</protein>
<dbReference type="GO" id="GO:0008757">
    <property type="term" value="F:S-adenosylmethionine-dependent methyltransferase activity"/>
    <property type="evidence" value="ECO:0007669"/>
    <property type="project" value="InterPro"/>
</dbReference>
<keyword evidence="1" id="KW-1133">Transmembrane helix</keyword>
<name>A0AAD8IZN2_9APIA</name>
<accession>A0AAD8IZN2</accession>